<dbReference type="Proteomes" id="UP000018439">
    <property type="component" value="Chromosome"/>
</dbReference>
<dbReference type="InterPro" id="IPR006628">
    <property type="entry name" value="PUR-bd_fam"/>
</dbReference>
<accession>F3ZNI6</accession>
<dbReference type="OrthoDB" id="765973at2"/>
<dbReference type="Pfam" id="PF11680">
    <property type="entry name" value="DUF3276"/>
    <property type="match status" value="1"/>
</dbReference>
<evidence type="ECO:0000256" key="1">
    <source>
        <dbReference type="ARBA" id="ARBA00009251"/>
    </source>
</evidence>
<dbReference type="GO" id="GO:0032422">
    <property type="term" value="F:purine-rich negative regulatory element binding"/>
    <property type="evidence" value="ECO:0007669"/>
    <property type="project" value="InterPro"/>
</dbReference>
<dbReference type="SMART" id="SM00712">
    <property type="entry name" value="PUR"/>
    <property type="match status" value="1"/>
</dbReference>
<dbReference type="AlphaFoldDB" id="F3ZNI6"/>
<evidence type="ECO:0000313" key="3">
    <source>
        <dbReference type="EMBL" id="EGJ72521.1"/>
    </source>
</evidence>
<dbReference type="eggNOG" id="ENOG5031HSR">
    <property type="taxonomic scope" value="Bacteria"/>
</dbReference>
<dbReference type="Gene3D" id="3.10.450.700">
    <property type="match status" value="1"/>
</dbReference>
<organism evidence="3 4">
    <name type="scientific">Bacteroides coprosuis DSM 18011</name>
    <dbReference type="NCBI Taxonomy" id="679937"/>
    <lineage>
        <taxon>Bacteria</taxon>
        <taxon>Pseudomonadati</taxon>
        <taxon>Bacteroidota</taxon>
        <taxon>Bacteroidia</taxon>
        <taxon>Bacteroidales</taxon>
        <taxon>Bacteroidaceae</taxon>
        <taxon>Bacteroides</taxon>
    </lineage>
</organism>
<keyword evidence="4" id="KW-1185">Reference proteome</keyword>
<sequence>MEDLKKTNGPAFNDKEIIFSKAIKAGKRIYYLDVKKNRKDELFLAITESKKIITGEGDSAKVNFEKHKIFLYKEDFEKFTNGLHEALSYIEEKQGKFIPESGLSETDKSHNSEESLMVDDELGDSEIKIDIDF</sequence>
<proteinExistence type="inferred from homology"/>
<keyword evidence="2" id="KW-0238">DNA-binding</keyword>
<dbReference type="STRING" id="679937.Bcop_2368"/>
<gene>
    <name evidence="3" type="ORF">Bcop_2368</name>
</gene>
<evidence type="ECO:0000256" key="2">
    <source>
        <dbReference type="ARBA" id="ARBA00023125"/>
    </source>
</evidence>
<name>F3ZNI6_9BACE</name>
<evidence type="ECO:0000313" key="4">
    <source>
        <dbReference type="Proteomes" id="UP000018439"/>
    </source>
</evidence>
<reference evidence="3 4" key="1">
    <citation type="journal article" date="2011" name="Stand. Genomic Sci.">
        <title>Non-contiguous finished genome sequence of Bacteroides coprosuis type strain (PC139).</title>
        <authorList>
            <person name="Land M."/>
            <person name="Held B."/>
            <person name="Gronow S."/>
            <person name="Abt B."/>
            <person name="Lucas S."/>
            <person name="Del Rio T.G."/>
            <person name="Nolan M."/>
            <person name="Tice H."/>
            <person name="Cheng J.F."/>
            <person name="Pitluck S."/>
            <person name="Liolios K."/>
            <person name="Pagani I."/>
            <person name="Ivanova N."/>
            <person name="Mavromatis K."/>
            <person name="Mikhailova N."/>
            <person name="Pati A."/>
            <person name="Tapia R."/>
            <person name="Han C."/>
            <person name="Goodwin L."/>
            <person name="Chen A."/>
            <person name="Palaniappan K."/>
            <person name="Hauser L."/>
            <person name="Brambilla E.M."/>
            <person name="Rohde M."/>
            <person name="Goker M."/>
            <person name="Detter J.C."/>
            <person name="Woyke T."/>
            <person name="Bristow J."/>
            <person name="Eisen J.A."/>
            <person name="Markowitz V."/>
            <person name="Hugenholtz P."/>
            <person name="Kyrpides N.C."/>
            <person name="Klenk H.P."/>
            <person name="Lapidus A."/>
        </authorList>
    </citation>
    <scope>NUCLEOTIDE SEQUENCE</scope>
    <source>
        <strain evidence="3 4">DSM 18011</strain>
    </source>
</reference>
<dbReference type="EMBL" id="CM001167">
    <property type="protein sequence ID" value="EGJ72521.1"/>
    <property type="molecule type" value="Genomic_DNA"/>
</dbReference>
<comment type="similarity">
    <text evidence="1">Belongs to the PUR DNA-binding protein family.</text>
</comment>
<dbReference type="GO" id="GO:0000977">
    <property type="term" value="F:RNA polymerase II transcription regulatory region sequence-specific DNA binding"/>
    <property type="evidence" value="ECO:0007669"/>
    <property type="project" value="InterPro"/>
</dbReference>
<protein>
    <submittedName>
        <fullName evidence="3">PUR-alpha/beta/gamma DNA/RNA-binding protein</fullName>
    </submittedName>
</protein>
<dbReference type="HOGENOM" id="CLU_144077_1_1_10"/>